<comment type="caution">
    <text evidence="1">The sequence shown here is derived from an EMBL/GenBank/DDBJ whole genome shotgun (WGS) entry which is preliminary data.</text>
</comment>
<accession>A0A9N9G295</accession>
<proteinExistence type="predicted"/>
<gene>
    <name evidence="1" type="ORF">CPELLU_LOCUS5809</name>
</gene>
<evidence type="ECO:0000313" key="2">
    <source>
        <dbReference type="Proteomes" id="UP000789759"/>
    </source>
</evidence>
<name>A0A9N9G295_9GLOM</name>
<organism evidence="1 2">
    <name type="scientific">Cetraspora pellucida</name>
    <dbReference type="NCBI Taxonomy" id="1433469"/>
    <lineage>
        <taxon>Eukaryota</taxon>
        <taxon>Fungi</taxon>
        <taxon>Fungi incertae sedis</taxon>
        <taxon>Mucoromycota</taxon>
        <taxon>Glomeromycotina</taxon>
        <taxon>Glomeromycetes</taxon>
        <taxon>Diversisporales</taxon>
        <taxon>Gigasporaceae</taxon>
        <taxon>Cetraspora</taxon>
    </lineage>
</organism>
<evidence type="ECO:0000313" key="1">
    <source>
        <dbReference type="EMBL" id="CAG8574668.1"/>
    </source>
</evidence>
<reference evidence="1" key="1">
    <citation type="submission" date="2021-06" db="EMBL/GenBank/DDBJ databases">
        <authorList>
            <person name="Kallberg Y."/>
            <person name="Tangrot J."/>
            <person name="Rosling A."/>
        </authorList>
    </citation>
    <scope>NUCLEOTIDE SEQUENCE</scope>
    <source>
        <strain evidence="1">FL966</strain>
    </source>
</reference>
<dbReference type="Proteomes" id="UP000789759">
    <property type="component" value="Unassembled WGS sequence"/>
</dbReference>
<keyword evidence="2" id="KW-1185">Reference proteome</keyword>
<dbReference type="OrthoDB" id="2419514at2759"/>
<sequence length="340" mass="39533">MWHKYFERAYFQWNILEFLKECEVEPFNRKISCYIACLETIANNEEGCRRERAQYLLDQYRKASTGDSPRSTDPTFVDGNLSGTVNNGTIGTVNGIVSGSSKREVQVPDNQDNDKVPKRTRIDDYFPVCWQDNNQELPNTKYIRQNDIENSYDMRFYEDININEDIYVDEIHLSQETTNAPANIMNVSNILNDPESSEIASTILTTPYSYNISNILNDSSNELVEKSITFMSPSPYYKQPRFITNNEYMDMVWSPWHFDKIIGEIDIEKKIIGLCEKEKKAKIKSSLNYGIIDLNDSRIMNILGSSVKVYFEAKMKKYKLQRSVTKEVLETLKYFNIVSN</sequence>
<protein>
    <submittedName>
        <fullName evidence="1">1276_t:CDS:1</fullName>
    </submittedName>
</protein>
<dbReference type="AlphaFoldDB" id="A0A9N9G295"/>
<dbReference type="EMBL" id="CAJVQA010003443">
    <property type="protein sequence ID" value="CAG8574668.1"/>
    <property type="molecule type" value="Genomic_DNA"/>
</dbReference>